<evidence type="ECO:0008006" key="3">
    <source>
        <dbReference type="Google" id="ProtNLM"/>
    </source>
</evidence>
<proteinExistence type="predicted"/>
<keyword evidence="2" id="KW-1185">Reference proteome</keyword>
<dbReference type="RefSeq" id="XP_004228252.1">
    <property type="nucleotide sequence ID" value="XM_004228204.1"/>
</dbReference>
<protein>
    <recommendedName>
        <fullName evidence="3">CYIR protein</fullName>
    </recommendedName>
</protein>
<dbReference type="VEuPathDB" id="PlasmoDB:PCYB_007830"/>
<evidence type="ECO:0000313" key="1">
    <source>
        <dbReference type="EMBL" id="GAB70034.1"/>
    </source>
</evidence>
<dbReference type="KEGG" id="pcy:PCYB_007830"/>
<dbReference type="GeneID" id="14696576"/>
<evidence type="ECO:0000313" key="2">
    <source>
        <dbReference type="Proteomes" id="UP000006319"/>
    </source>
</evidence>
<name>K6V125_PLACD</name>
<reference evidence="1 2" key="1">
    <citation type="journal article" date="2012" name="Nat. Genet.">
        <title>Plasmodium cynomolgi genome sequences provide insight into Plasmodium vivax and the monkey malaria clade.</title>
        <authorList>
            <person name="Tachibana S."/>
            <person name="Sullivan S.A."/>
            <person name="Kawai S."/>
            <person name="Nakamura S."/>
            <person name="Kim H.R."/>
            <person name="Goto N."/>
            <person name="Arisue N."/>
            <person name="Palacpac N.M.Q."/>
            <person name="Honma H."/>
            <person name="Yagi M."/>
            <person name="Tougan T."/>
            <person name="Katakai Y."/>
            <person name="Kaneko O."/>
            <person name="Mita T."/>
            <person name="Kita K."/>
            <person name="Yasutomi Y."/>
            <person name="Sutton P.L."/>
            <person name="Shakhbatyan R."/>
            <person name="Horii T."/>
            <person name="Yasunaga T."/>
            <person name="Barnwell J.W."/>
            <person name="Escalante A.A."/>
            <person name="Carlton J.M."/>
            <person name="Tanabe K."/>
        </authorList>
    </citation>
    <scope>NUCLEOTIDE SEQUENCE [LARGE SCALE GENOMIC DNA]</scope>
    <source>
        <strain evidence="1 2">B</strain>
    </source>
</reference>
<organism evidence="1 2">
    <name type="scientific">Plasmodium cynomolgi (strain B)</name>
    <dbReference type="NCBI Taxonomy" id="1120755"/>
    <lineage>
        <taxon>Eukaryota</taxon>
        <taxon>Sar</taxon>
        <taxon>Alveolata</taxon>
        <taxon>Apicomplexa</taxon>
        <taxon>Aconoidasida</taxon>
        <taxon>Haemosporida</taxon>
        <taxon>Plasmodiidae</taxon>
        <taxon>Plasmodium</taxon>
        <taxon>Plasmodium (Plasmodium)</taxon>
    </lineage>
</organism>
<sequence length="152" mass="18888">SGLHHNQKDFCKKLVRNLGCYTYEKEDYNPSKEDCFILYYWIYNSVKQYGVNFNIITPVFYNYYSRFCTYKRKVNCFYYNYYDHFEEPVKMIFLDIFHHNIDIIRNELSGPDNNNNLQKYICKFINIYKEMYREYCIKRIIRIKRKQTHVVC</sequence>
<accession>K6V125</accession>
<gene>
    <name evidence="1" type="ORF">PCYB_007830</name>
</gene>
<dbReference type="AlphaFoldDB" id="K6V125"/>
<feature type="non-terminal residue" evidence="1">
    <location>
        <position position="1"/>
    </location>
</feature>
<dbReference type="OrthoDB" id="389114at2759"/>
<dbReference type="Proteomes" id="UP000006319">
    <property type="component" value="Unassembled WGS sequence"/>
</dbReference>
<dbReference type="EMBL" id="DF158571">
    <property type="protein sequence ID" value="GAB70034.1"/>
    <property type="molecule type" value="Genomic_DNA"/>
</dbReference>